<dbReference type="AlphaFoldDB" id="A0A0K2UR90"/>
<dbReference type="EMBL" id="HACA01022895">
    <property type="protein sequence ID" value="CDW40256.1"/>
    <property type="molecule type" value="Transcribed_RNA"/>
</dbReference>
<proteinExistence type="predicted"/>
<organism evidence="1">
    <name type="scientific">Lepeophtheirus salmonis</name>
    <name type="common">Salmon louse</name>
    <name type="synonym">Caligus salmonis</name>
    <dbReference type="NCBI Taxonomy" id="72036"/>
    <lineage>
        <taxon>Eukaryota</taxon>
        <taxon>Metazoa</taxon>
        <taxon>Ecdysozoa</taxon>
        <taxon>Arthropoda</taxon>
        <taxon>Crustacea</taxon>
        <taxon>Multicrustacea</taxon>
        <taxon>Hexanauplia</taxon>
        <taxon>Copepoda</taxon>
        <taxon>Siphonostomatoida</taxon>
        <taxon>Caligidae</taxon>
        <taxon>Lepeophtheirus</taxon>
    </lineage>
</organism>
<reference evidence="1" key="1">
    <citation type="submission" date="2014-05" db="EMBL/GenBank/DDBJ databases">
        <authorList>
            <person name="Chronopoulou M."/>
        </authorList>
    </citation>
    <scope>NUCLEOTIDE SEQUENCE</scope>
    <source>
        <tissue evidence="1">Whole organism</tissue>
    </source>
</reference>
<accession>A0A0K2UR90</accession>
<sequence>MEYPSRNRLVPGENNVINADRKNILRPLHIKVGVMKQFVKALHHNGECFQHFSLNDEKKKERIRIFEKPQIRTLFRDKLSLRGCPLSNLERGLHLLIWCRVFMEQEKRQL</sequence>
<protein>
    <submittedName>
        <fullName evidence="1">Putative LOC100900964 [Metaseiulus occidentalis]</fullName>
    </submittedName>
</protein>
<evidence type="ECO:0000313" key="1">
    <source>
        <dbReference type="EMBL" id="CDW40256.1"/>
    </source>
</evidence>
<name>A0A0K2UR90_LEPSM</name>